<dbReference type="Gene3D" id="3.40.190.290">
    <property type="match status" value="1"/>
</dbReference>
<keyword evidence="2" id="KW-0805">Transcription regulation</keyword>
<feature type="domain" description="HTH lysR-type" evidence="5">
    <location>
        <begin position="1"/>
        <end position="59"/>
    </location>
</feature>
<protein>
    <submittedName>
        <fullName evidence="6">LysR family transcriptional regulator</fullName>
    </submittedName>
</protein>
<comment type="caution">
    <text evidence="6">The sequence shown here is derived from an EMBL/GenBank/DDBJ whole genome shotgun (WGS) entry which is preliminary data.</text>
</comment>
<proteinExistence type="inferred from homology"/>
<dbReference type="FunFam" id="1.10.10.10:FF:000001">
    <property type="entry name" value="LysR family transcriptional regulator"/>
    <property type="match status" value="1"/>
</dbReference>
<dbReference type="PROSITE" id="PS50931">
    <property type="entry name" value="HTH_LYSR"/>
    <property type="match status" value="1"/>
</dbReference>
<dbReference type="Proteomes" id="UP000596827">
    <property type="component" value="Unassembled WGS sequence"/>
</dbReference>
<reference evidence="6" key="1">
    <citation type="submission" date="2020-08" db="EMBL/GenBank/DDBJ databases">
        <title>Ramlibacter sp. GTP1 16S ribosomal RNA gene genome sequencing and assembly.</title>
        <authorList>
            <person name="Kang M."/>
        </authorList>
    </citation>
    <scope>NUCLEOTIDE SEQUENCE</scope>
    <source>
        <strain evidence="6">GTP1</strain>
    </source>
</reference>
<dbReference type="CDD" id="cd08472">
    <property type="entry name" value="PBP2_CrgA_like_3"/>
    <property type="match status" value="1"/>
</dbReference>
<dbReference type="GO" id="GO:0006351">
    <property type="term" value="P:DNA-templated transcription"/>
    <property type="evidence" value="ECO:0007669"/>
    <property type="project" value="TreeGrafter"/>
</dbReference>
<dbReference type="Gene3D" id="1.10.10.10">
    <property type="entry name" value="Winged helix-like DNA-binding domain superfamily/Winged helix DNA-binding domain"/>
    <property type="match status" value="1"/>
</dbReference>
<keyword evidence="7" id="KW-1185">Reference proteome</keyword>
<dbReference type="InterPro" id="IPR058163">
    <property type="entry name" value="LysR-type_TF_proteobact-type"/>
</dbReference>
<keyword evidence="4" id="KW-0804">Transcription</keyword>
<name>A0A923MAY3_9BURK</name>
<sequence>MDRFTAMGAFVRVVEAGSFTRAADTLGLPRANLTRLVQGLERDLRVRLLERTTRAVKVTHEGAAYYERAVALLAEVADMEATARQSAQQPSGELRIDVATAMAAHLIVPALPALYRAYPQLRLHIGSSNQPVNLVADNVDCALRIGRIEDQDLIARRVGEFRMVTCASPAYLSAHGTPATPHELQAQHELVALAMARSGKALDFRFARRGEPLDLTPRGRFMVDDTNSYLVAAAMGLGVAQVPSYVLGTALAAGTLVPILEDWQAPPVPVSALYRRNRFLGAKVSVFVDWASGLFARLNA</sequence>
<evidence type="ECO:0000256" key="1">
    <source>
        <dbReference type="ARBA" id="ARBA00009437"/>
    </source>
</evidence>
<dbReference type="Pfam" id="PF03466">
    <property type="entry name" value="LysR_substrate"/>
    <property type="match status" value="1"/>
</dbReference>
<dbReference type="RefSeq" id="WP_187082212.1">
    <property type="nucleotide sequence ID" value="NZ_JACORU010000005.1"/>
</dbReference>
<comment type="similarity">
    <text evidence="1">Belongs to the LysR transcriptional regulatory family.</text>
</comment>
<dbReference type="InterPro" id="IPR036388">
    <property type="entry name" value="WH-like_DNA-bd_sf"/>
</dbReference>
<dbReference type="InterPro" id="IPR036390">
    <property type="entry name" value="WH_DNA-bd_sf"/>
</dbReference>
<evidence type="ECO:0000256" key="2">
    <source>
        <dbReference type="ARBA" id="ARBA00023015"/>
    </source>
</evidence>
<dbReference type="InterPro" id="IPR005119">
    <property type="entry name" value="LysR_subst-bd"/>
</dbReference>
<dbReference type="GO" id="GO:0043565">
    <property type="term" value="F:sequence-specific DNA binding"/>
    <property type="evidence" value="ECO:0007669"/>
    <property type="project" value="TreeGrafter"/>
</dbReference>
<dbReference type="AlphaFoldDB" id="A0A923MAY3"/>
<dbReference type="PANTHER" id="PTHR30537">
    <property type="entry name" value="HTH-TYPE TRANSCRIPTIONAL REGULATOR"/>
    <property type="match status" value="1"/>
</dbReference>
<dbReference type="InterPro" id="IPR000847">
    <property type="entry name" value="LysR_HTH_N"/>
</dbReference>
<dbReference type="SUPFAM" id="SSF53850">
    <property type="entry name" value="Periplasmic binding protein-like II"/>
    <property type="match status" value="1"/>
</dbReference>
<dbReference type="SUPFAM" id="SSF46785">
    <property type="entry name" value="Winged helix' DNA-binding domain"/>
    <property type="match status" value="1"/>
</dbReference>
<evidence type="ECO:0000256" key="4">
    <source>
        <dbReference type="ARBA" id="ARBA00023163"/>
    </source>
</evidence>
<evidence type="ECO:0000313" key="6">
    <source>
        <dbReference type="EMBL" id="MBC5765737.1"/>
    </source>
</evidence>
<accession>A0A923MAY3</accession>
<dbReference type="Pfam" id="PF00126">
    <property type="entry name" value="HTH_1"/>
    <property type="match status" value="1"/>
</dbReference>
<organism evidence="6 7">
    <name type="scientific">Ramlibacter albus</name>
    <dbReference type="NCBI Taxonomy" id="2079448"/>
    <lineage>
        <taxon>Bacteria</taxon>
        <taxon>Pseudomonadati</taxon>
        <taxon>Pseudomonadota</taxon>
        <taxon>Betaproteobacteria</taxon>
        <taxon>Burkholderiales</taxon>
        <taxon>Comamonadaceae</taxon>
        <taxon>Ramlibacter</taxon>
    </lineage>
</organism>
<dbReference type="EMBL" id="JACORU010000005">
    <property type="protein sequence ID" value="MBC5765737.1"/>
    <property type="molecule type" value="Genomic_DNA"/>
</dbReference>
<evidence type="ECO:0000313" key="7">
    <source>
        <dbReference type="Proteomes" id="UP000596827"/>
    </source>
</evidence>
<evidence type="ECO:0000259" key="5">
    <source>
        <dbReference type="PROSITE" id="PS50931"/>
    </source>
</evidence>
<keyword evidence="3" id="KW-0238">DNA-binding</keyword>
<gene>
    <name evidence="6" type="ORF">H8R02_14810</name>
</gene>
<evidence type="ECO:0000256" key="3">
    <source>
        <dbReference type="ARBA" id="ARBA00023125"/>
    </source>
</evidence>
<dbReference type="GO" id="GO:0003700">
    <property type="term" value="F:DNA-binding transcription factor activity"/>
    <property type="evidence" value="ECO:0007669"/>
    <property type="project" value="InterPro"/>
</dbReference>
<dbReference type="PANTHER" id="PTHR30537:SF72">
    <property type="entry name" value="LYSR FAMILY TRANSCRIPTIONAL REGULATOR"/>
    <property type="match status" value="1"/>
</dbReference>